<keyword evidence="2" id="KW-1185">Reference proteome</keyword>
<evidence type="ECO:0000313" key="1">
    <source>
        <dbReference type="EMBL" id="KAH7915425.1"/>
    </source>
</evidence>
<organism evidence="1 2">
    <name type="scientific">Hygrophoropsis aurantiaca</name>
    <dbReference type="NCBI Taxonomy" id="72124"/>
    <lineage>
        <taxon>Eukaryota</taxon>
        <taxon>Fungi</taxon>
        <taxon>Dikarya</taxon>
        <taxon>Basidiomycota</taxon>
        <taxon>Agaricomycotina</taxon>
        <taxon>Agaricomycetes</taxon>
        <taxon>Agaricomycetidae</taxon>
        <taxon>Boletales</taxon>
        <taxon>Coniophorineae</taxon>
        <taxon>Hygrophoropsidaceae</taxon>
        <taxon>Hygrophoropsis</taxon>
    </lineage>
</organism>
<dbReference type="Proteomes" id="UP000790377">
    <property type="component" value="Unassembled WGS sequence"/>
</dbReference>
<gene>
    <name evidence="1" type="ORF">BJ138DRAFT_1077300</name>
</gene>
<evidence type="ECO:0000313" key="2">
    <source>
        <dbReference type="Proteomes" id="UP000790377"/>
    </source>
</evidence>
<accession>A0ACB8AQE0</accession>
<dbReference type="EMBL" id="MU267600">
    <property type="protein sequence ID" value="KAH7915425.1"/>
    <property type="molecule type" value="Genomic_DNA"/>
</dbReference>
<reference evidence="1" key="1">
    <citation type="journal article" date="2021" name="New Phytol.">
        <title>Evolutionary innovations through gain and loss of genes in the ectomycorrhizal Boletales.</title>
        <authorList>
            <person name="Wu G."/>
            <person name="Miyauchi S."/>
            <person name="Morin E."/>
            <person name="Kuo A."/>
            <person name="Drula E."/>
            <person name="Varga T."/>
            <person name="Kohler A."/>
            <person name="Feng B."/>
            <person name="Cao Y."/>
            <person name="Lipzen A."/>
            <person name="Daum C."/>
            <person name="Hundley H."/>
            <person name="Pangilinan J."/>
            <person name="Johnson J."/>
            <person name="Barry K."/>
            <person name="LaButti K."/>
            <person name="Ng V."/>
            <person name="Ahrendt S."/>
            <person name="Min B."/>
            <person name="Choi I.G."/>
            <person name="Park H."/>
            <person name="Plett J.M."/>
            <person name="Magnuson J."/>
            <person name="Spatafora J.W."/>
            <person name="Nagy L.G."/>
            <person name="Henrissat B."/>
            <person name="Grigoriev I.V."/>
            <person name="Yang Z.L."/>
            <person name="Xu J."/>
            <person name="Martin F.M."/>
        </authorList>
    </citation>
    <scope>NUCLEOTIDE SEQUENCE</scope>
    <source>
        <strain evidence="1">ATCC 28755</strain>
    </source>
</reference>
<protein>
    <submittedName>
        <fullName evidence="1">Uncharacterized protein</fullName>
    </submittedName>
</protein>
<sequence>MSGQRDSPDVGSGFLDSVEGEISFFRSVMRARPVGLHRHFHILAIRNAIHKDTGRMLSIDLLWAKLRTCYDLDALEGVVSAFHNLTHFSAYSRHQEADGFDTPGSSQSSSPHAIRSPSPSENLSRHPFFRDEFSLPSDESFESLISARRTRATASLPSSTPAPSPRQRSKARKGKAPKRGKTKRDMAGLIGGDSDSSALTQESGDEAAFTPRDSVMTGTDNGTDIADEDDPEVQEISSGWCRKAPRGRMSKPPQRGTAPKARMGSSTATRAVKKRKK</sequence>
<name>A0ACB8AQE0_9AGAM</name>
<comment type="caution">
    <text evidence="1">The sequence shown here is derived from an EMBL/GenBank/DDBJ whole genome shotgun (WGS) entry which is preliminary data.</text>
</comment>
<proteinExistence type="predicted"/>